<dbReference type="Proteomes" id="UP001148737">
    <property type="component" value="Unassembled WGS sequence"/>
</dbReference>
<comment type="caution">
    <text evidence="1">The sequence shown here is derived from an EMBL/GenBank/DDBJ whole genome shotgun (WGS) entry which is preliminary data.</text>
</comment>
<proteinExistence type="predicted"/>
<name>A0ACC1QG05_9HYPO</name>
<organism evidence="1 2">
    <name type="scientific">Lecanicillium saksenae</name>
    <dbReference type="NCBI Taxonomy" id="468837"/>
    <lineage>
        <taxon>Eukaryota</taxon>
        <taxon>Fungi</taxon>
        <taxon>Dikarya</taxon>
        <taxon>Ascomycota</taxon>
        <taxon>Pezizomycotina</taxon>
        <taxon>Sordariomycetes</taxon>
        <taxon>Hypocreomycetidae</taxon>
        <taxon>Hypocreales</taxon>
        <taxon>Cordycipitaceae</taxon>
        <taxon>Lecanicillium</taxon>
    </lineage>
</organism>
<sequence>MKSRVNSTVVILSCLGTGIFLWLLMSVSRDALTPYVRIPTTKVDDTTTAGHSVDNSQQQLLVDGGGASEPIPNTVHYVYILANTSGNFNFAFSEVLSIYAASHYLKPDAIYLHTNAPAEALERARSGEAGKYTRLLFEVPNLKIAHVEVPTHARTGKEITAMEHKSDFVRVAAMREHGGVYLDFDVHPLRDLRSLRESGFAAVTGRHRTPA</sequence>
<keyword evidence="2" id="KW-1185">Reference proteome</keyword>
<gene>
    <name evidence="1" type="ORF">NLG97_g10086</name>
</gene>
<evidence type="ECO:0000313" key="2">
    <source>
        <dbReference type="Proteomes" id="UP001148737"/>
    </source>
</evidence>
<accession>A0ACC1QG05</accession>
<reference evidence="1" key="1">
    <citation type="submission" date="2022-07" db="EMBL/GenBank/DDBJ databases">
        <title>Genome Sequence of Lecanicillium saksenae.</title>
        <authorList>
            <person name="Buettner E."/>
        </authorList>
    </citation>
    <scope>NUCLEOTIDE SEQUENCE</scope>
    <source>
        <strain evidence="1">VT-O1</strain>
    </source>
</reference>
<evidence type="ECO:0000313" key="1">
    <source>
        <dbReference type="EMBL" id="KAJ3473884.1"/>
    </source>
</evidence>
<dbReference type="EMBL" id="JANAKD010002338">
    <property type="protein sequence ID" value="KAJ3473884.1"/>
    <property type="molecule type" value="Genomic_DNA"/>
</dbReference>
<protein>
    <submittedName>
        <fullName evidence="1">Uncharacterized protein</fullName>
    </submittedName>
</protein>